<accession>W8PMY4</accession>
<keyword evidence="1" id="KW-0175">Coiled coil</keyword>
<reference evidence="2 3" key="1">
    <citation type="submission" date="2014-02" db="EMBL/GenBank/DDBJ databases">
        <title>Genome Sequence of an Hyperthermophilic Archaeon, Thermococcus nautili 30-1, producing viral vesicles.</title>
        <authorList>
            <person name="Oberto J."/>
            <person name="Gaudin M."/>
            <person name="Cossu M."/>
            <person name="Gorlas A."/>
            <person name="Slesarev A."/>
            <person name="Marguet E."/>
            <person name="Forterre P."/>
        </authorList>
    </citation>
    <scope>NUCLEOTIDE SEQUENCE [LARGE SCALE GENOMIC DNA]</scope>
    <source>
        <strain evidence="2 3">30-1</strain>
    </source>
</reference>
<protein>
    <submittedName>
        <fullName evidence="2">Uncharacterized protein</fullName>
    </submittedName>
</protein>
<evidence type="ECO:0000313" key="2">
    <source>
        <dbReference type="EMBL" id="AHL23399.1"/>
    </source>
</evidence>
<gene>
    <name evidence="2" type="ORF">BD01_1796</name>
</gene>
<dbReference type="Proteomes" id="UP000019434">
    <property type="component" value="Chromosome"/>
</dbReference>
<dbReference type="SUPFAM" id="SSF141004">
    <property type="entry name" value="RelB-like"/>
    <property type="match status" value="1"/>
</dbReference>
<dbReference type="STRING" id="195522.BD01_1796"/>
<organism evidence="2 3">
    <name type="scientific">Thermococcus nautili</name>
    <dbReference type="NCBI Taxonomy" id="195522"/>
    <lineage>
        <taxon>Archaea</taxon>
        <taxon>Methanobacteriati</taxon>
        <taxon>Methanobacteriota</taxon>
        <taxon>Thermococci</taxon>
        <taxon>Thermococcales</taxon>
        <taxon>Thermococcaceae</taxon>
        <taxon>Thermococcus</taxon>
    </lineage>
</organism>
<dbReference type="KEGG" id="tnu:BD01_1796"/>
<evidence type="ECO:0000313" key="3">
    <source>
        <dbReference type="Proteomes" id="UP000019434"/>
    </source>
</evidence>
<sequence>MEKVSETTVELVLTELKRIRRELQRLEDLLMEESLELNEDELKELLREARDESIGWVKLEDLPKPED</sequence>
<dbReference type="HOGENOM" id="CLU_200171_0_0_2"/>
<dbReference type="Gene3D" id="6.10.250.250">
    <property type="match status" value="1"/>
</dbReference>
<keyword evidence="3" id="KW-1185">Reference proteome</keyword>
<name>W8PMY4_9EURY</name>
<dbReference type="EMBL" id="CP007264">
    <property type="protein sequence ID" value="AHL23399.1"/>
    <property type="molecule type" value="Genomic_DNA"/>
</dbReference>
<feature type="coiled-coil region" evidence="1">
    <location>
        <begin position="9"/>
        <end position="52"/>
    </location>
</feature>
<proteinExistence type="predicted"/>
<dbReference type="eggNOG" id="arCOG13052">
    <property type="taxonomic scope" value="Archaea"/>
</dbReference>
<evidence type="ECO:0000256" key="1">
    <source>
        <dbReference type="SAM" id="Coils"/>
    </source>
</evidence>
<dbReference type="AlphaFoldDB" id="W8PMY4"/>